<feature type="compositionally biased region" description="Acidic residues" evidence="1">
    <location>
        <begin position="120"/>
        <end position="136"/>
    </location>
</feature>
<sequence>MEMNTDRTSDKSLFGTIVQSSFQRKAPTGKKLRKKQNPPSSEPKTSTYVRRAKPKKTVAETQYAEDSKATVGIPKTDKTVEMPLDDNLDKNEMVNDYKLKSLGTIYLDQTMKDVSSDPESMLDDEIMSISGDDEEA</sequence>
<feature type="region of interest" description="Disordered" evidence="1">
    <location>
        <begin position="114"/>
        <end position="136"/>
    </location>
</feature>
<gene>
    <name evidence="2" type="ORF">Tci_065763</name>
</gene>
<evidence type="ECO:0000313" key="2">
    <source>
        <dbReference type="EMBL" id="GEU93785.1"/>
    </source>
</evidence>
<feature type="compositionally biased region" description="Polar residues" evidence="1">
    <location>
        <begin position="37"/>
        <end position="48"/>
    </location>
</feature>
<proteinExistence type="predicted"/>
<dbReference type="AlphaFoldDB" id="A0A6L2PA68"/>
<feature type="compositionally biased region" description="Basic residues" evidence="1">
    <location>
        <begin position="27"/>
        <end position="36"/>
    </location>
</feature>
<feature type="compositionally biased region" description="Basic and acidic residues" evidence="1">
    <location>
        <begin position="1"/>
        <end position="10"/>
    </location>
</feature>
<comment type="caution">
    <text evidence="2">The sequence shown here is derived from an EMBL/GenBank/DDBJ whole genome shotgun (WGS) entry which is preliminary data.</text>
</comment>
<name>A0A6L2PA68_TANCI</name>
<organism evidence="2">
    <name type="scientific">Tanacetum cinerariifolium</name>
    <name type="common">Dalmatian daisy</name>
    <name type="synonym">Chrysanthemum cinerariifolium</name>
    <dbReference type="NCBI Taxonomy" id="118510"/>
    <lineage>
        <taxon>Eukaryota</taxon>
        <taxon>Viridiplantae</taxon>
        <taxon>Streptophyta</taxon>
        <taxon>Embryophyta</taxon>
        <taxon>Tracheophyta</taxon>
        <taxon>Spermatophyta</taxon>
        <taxon>Magnoliopsida</taxon>
        <taxon>eudicotyledons</taxon>
        <taxon>Gunneridae</taxon>
        <taxon>Pentapetalae</taxon>
        <taxon>asterids</taxon>
        <taxon>campanulids</taxon>
        <taxon>Asterales</taxon>
        <taxon>Asteraceae</taxon>
        <taxon>Asteroideae</taxon>
        <taxon>Anthemideae</taxon>
        <taxon>Anthemidinae</taxon>
        <taxon>Tanacetum</taxon>
    </lineage>
</organism>
<protein>
    <submittedName>
        <fullName evidence="2">Uncharacterized protein</fullName>
    </submittedName>
</protein>
<evidence type="ECO:0000256" key="1">
    <source>
        <dbReference type="SAM" id="MobiDB-lite"/>
    </source>
</evidence>
<dbReference type="EMBL" id="BKCJ010010929">
    <property type="protein sequence ID" value="GEU93785.1"/>
    <property type="molecule type" value="Genomic_DNA"/>
</dbReference>
<accession>A0A6L2PA68</accession>
<reference evidence="2" key="1">
    <citation type="journal article" date="2019" name="Sci. Rep.">
        <title>Draft genome of Tanacetum cinerariifolium, the natural source of mosquito coil.</title>
        <authorList>
            <person name="Yamashiro T."/>
            <person name="Shiraishi A."/>
            <person name="Satake H."/>
            <person name="Nakayama K."/>
        </authorList>
    </citation>
    <scope>NUCLEOTIDE SEQUENCE</scope>
</reference>
<feature type="region of interest" description="Disordered" evidence="1">
    <location>
        <begin position="1"/>
        <end position="63"/>
    </location>
</feature>